<keyword evidence="2" id="KW-0472">Membrane</keyword>
<name>A0A7C8YQM4_OPUST</name>
<reference evidence="3" key="2">
    <citation type="submission" date="2020-07" db="EMBL/GenBank/DDBJ databases">
        <authorList>
            <person name="Vera ALvarez R."/>
            <person name="Arias-Moreno D.M."/>
            <person name="Jimenez-Jacinto V."/>
            <person name="Jimenez-Bremont J.F."/>
            <person name="Swaminathan K."/>
            <person name="Moose S.P."/>
            <person name="Guerrero-Gonzalez M.L."/>
            <person name="Marino-Ramirez L."/>
            <person name="Landsman D."/>
            <person name="Rodriguez-Kessler M."/>
            <person name="Delgado-Sanchez P."/>
        </authorList>
    </citation>
    <scope>NUCLEOTIDE SEQUENCE</scope>
    <source>
        <tissue evidence="3">Cladode</tissue>
    </source>
</reference>
<evidence type="ECO:0000256" key="2">
    <source>
        <dbReference type="SAM" id="Phobius"/>
    </source>
</evidence>
<dbReference type="EMBL" id="GISG01046773">
    <property type="protein sequence ID" value="MBA4624219.1"/>
    <property type="molecule type" value="Transcribed_RNA"/>
</dbReference>
<keyword evidence="2" id="KW-1133">Transmembrane helix</keyword>
<accession>A0A7C8YQM4</accession>
<reference evidence="3" key="1">
    <citation type="journal article" date="2013" name="J. Plant Res.">
        <title>Effect of fungi and light on seed germination of three Opuntia species from semiarid lands of central Mexico.</title>
        <authorList>
            <person name="Delgado-Sanchez P."/>
            <person name="Jimenez-Bremont J.F."/>
            <person name="Guerrero-Gonzalez Mde L."/>
            <person name="Flores J."/>
        </authorList>
    </citation>
    <scope>NUCLEOTIDE SEQUENCE</scope>
    <source>
        <tissue evidence="3">Cladode</tissue>
    </source>
</reference>
<sequence length="187" mass="21145">MHECDCSFYFVLEGLFILKHYLSLVLLLITPLLLFLVIPTALHHFRPPNVGNLRKKFSLRPLVSLALLTCDLTKNIYAVCILSWEEPSGFISKDSILGGLRRRVEVQGSPGHQEQGNTRKVDQGTAVHPQTSTTSRPEKWHGRAMVVQPGLCCFAIFCFGRVFHSAPFLFFPLALGLRERLERVLKT</sequence>
<feature type="region of interest" description="Disordered" evidence="1">
    <location>
        <begin position="107"/>
        <end position="139"/>
    </location>
</feature>
<proteinExistence type="predicted"/>
<organism evidence="3">
    <name type="scientific">Opuntia streptacantha</name>
    <name type="common">Prickly pear cactus</name>
    <name type="synonym">Opuntia cardona</name>
    <dbReference type="NCBI Taxonomy" id="393608"/>
    <lineage>
        <taxon>Eukaryota</taxon>
        <taxon>Viridiplantae</taxon>
        <taxon>Streptophyta</taxon>
        <taxon>Embryophyta</taxon>
        <taxon>Tracheophyta</taxon>
        <taxon>Spermatophyta</taxon>
        <taxon>Magnoliopsida</taxon>
        <taxon>eudicotyledons</taxon>
        <taxon>Gunneridae</taxon>
        <taxon>Pentapetalae</taxon>
        <taxon>Caryophyllales</taxon>
        <taxon>Cactineae</taxon>
        <taxon>Cactaceae</taxon>
        <taxon>Opuntioideae</taxon>
        <taxon>Opuntia</taxon>
    </lineage>
</organism>
<evidence type="ECO:0000256" key="1">
    <source>
        <dbReference type="SAM" id="MobiDB-lite"/>
    </source>
</evidence>
<keyword evidence="2" id="KW-0812">Transmembrane</keyword>
<protein>
    <submittedName>
        <fullName evidence="3">Uncharacterized protein</fullName>
    </submittedName>
</protein>
<evidence type="ECO:0000313" key="3">
    <source>
        <dbReference type="EMBL" id="MBA4624219.1"/>
    </source>
</evidence>
<dbReference type="AlphaFoldDB" id="A0A7C8YQM4"/>
<feature type="transmembrane region" description="Helical" evidence="2">
    <location>
        <begin position="20"/>
        <end position="42"/>
    </location>
</feature>